<dbReference type="InterPro" id="IPR045057">
    <property type="entry name" value="Gcn5-rel_NAT"/>
</dbReference>
<dbReference type="GO" id="GO:0016740">
    <property type="term" value="F:transferase activity"/>
    <property type="evidence" value="ECO:0007669"/>
    <property type="project" value="UniProtKB-KW"/>
</dbReference>
<reference evidence="3" key="1">
    <citation type="submission" date="2017-09" db="EMBL/GenBank/DDBJ databases">
        <authorList>
            <person name="Cho G.-S."/>
            <person name="Oguntoyinbo F.A."/>
            <person name="Cnockaert M."/>
            <person name="Kabisch J."/>
            <person name="Neve H."/>
            <person name="Bockelmann W."/>
            <person name="Wenning M."/>
            <person name="Franz C.M."/>
            <person name="Vandamme P."/>
        </authorList>
    </citation>
    <scope>NUCLEOTIDE SEQUENCE [LARGE SCALE GENOMIC DNA]</scope>
    <source>
        <strain evidence="3">MBT G8648</strain>
    </source>
</reference>
<sequence>MSDTPASPFTIEHETSDTKGRYVVELNGAEAEMTYSKAGDSMIIIDSTAVPDAMRGQKVGVALVAQAVGDARSSGKKVMPLCPFAKAQFARHPEWRDVLA</sequence>
<keyword evidence="2" id="KW-0808">Transferase</keyword>
<evidence type="ECO:0000313" key="3">
    <source>
        <dbReference type="Proteomes" id="UP000218677"/>
    </source>
</evidence>
<protein>
    <submittedName>
        <fullName evidence="2">GNAT family N-acetyltransferase</fullName>
    </submittedName>
</protein>
<dbReference type="EMBL" id="NWUX01000010">
    <property type="protein sequence ID" value="PCF95332.1"/>
    <property type="molecule type" value="Genomic_DNA"/>
</dbReference>
<dbReference type="OrthoDB" id="9800945at2"/>
<dbReference type="Gene3D" id="3.40.630.30">
    <property type="match status" value="1"/>
</dbReference>
<dbReference type="PANTHER" id="PTHR31435:SF10">
    <property type="entry name" value="BSR4717 PROTEIN"/>
    <property type="match status" value="1"/>
</dbReference>
<keyword evidence="3" id="KW-1185">Reference proteome</keyword>
<dbReference type="PANTHER" id="PTHR31435">
    <property type="entry name" value="PROTEIN NATD1"/>
    <property type="match status" value="1"/>
</dbReference>
<dbReference type="RefSeq" id="WP_096651856.1">
    <property type="nucleotide sequence ID" value="NZ_NWUX01000010.1"/>
</dbReference>
<dbReference type="InterPro" id="IPR031165">
    <property type="entry name" value="GNAT_YJDJ"/>
</dbReference>
<dbReference type="PROSITE" id="PS51729">
    <property type="entry name" value="GNAT_YJDJ"/>
    <property type="match status" value="1"/>
</dbReference>
<dbReference type="Pfam" id="PF14542">
    <property type="entry name" value="Acetyltransf_CG"/>
    <property type="match status" value="1"/>
</dbReference>
<dbReference type="InterPro" id="IPR016181">
    <property type="entry name" value="Acyl_CoA_acyltransferase"/>
</dbReference>
<proteinExistence type="predicted"/>
<gene>
    <name evidence="2" type="ORF">CPA45_12390</name>
</gene>
<evidence type="ECO:0000259" key="1">
    <source>
        <dbReference type="PROSITE" id="PS51729"/>
    </source>
</evidence>
<evidence type="ECO:0000313" key="2">
    <source>
        <dbReference type="EMBL" id="PCF95332.1"/>
    </source>
</evidence>
<dbReference type="SUPFAM" id="SSF55729">
    <property type="entry name" value="Acyl-CoA N-acyltransferases (Nat)"/>
    <property type="match status" value="1"/>
</dbReference>
<feature type="domain" description="N-acetyltransferase" evidence="1">
    <location>
        <begin position="14"/>
        <end position="100"/>
    </location>
</feature>
<organism evidence="2 3">
    <name type="scientific">Vreelandella nigrificans</name>
    <dbReference type="NCBI Taxonomy" id="2042704"/>
    <lineage>
        <taxon>Bacteria</taxon>
        <taxon>Pseudomonadati</taxon>
        <taxon>Pseudomonadota</taxon>
        <taxon>Gammaproteobacteria</taxon>
        <taxon>Oceanospirillales</taxon>
        <taxon>Halomonadaceae</taxon>
        <taxon>Vreelandella</taxon>
    </lineage>
</organism>
<accession>A0A2A4HK88</accession>
<dbReference type="Proteomes" id="UP000218677">
    <property type="component" value="Unassembled WGS sequence"/>
</dbReference>
<comment type="caution">
    <text evidence="2">The sequence shown here is derived from an EMBL/GenBank/DDBJ whole genome shotgun (WGS) entry which is preliminary data.</text>
</comment>
<dbReference type="AlphaFoldDB" id="A0A2A4HK88"/>
<name>A0A2A4HK88_9GAMM</name>